<organism evidence="1">
    <name type="scientific">Anguilla anguilla</name>
    <name type="common">European freshwater eel</name>
    <name type="synonym">Muraena anguilla</name>
    <dbReference type="NCBI Taxonomy" id="7936"/>
    <lineage>
        <taxon>Eukaryota</taxon>
        <taxon>Metazoa</taxon>
        <taxon>Chordata</taxon>
        <taxon>Craniata</taxon>
        <taxon>Vertebrata</taxon>
        <taxon>Euteleostomi</taxon>
        <taxon>Actinopterygii</taxon>
        <taxon>Neopterygii</taxon>
        <taxon>Teleostei</taxon>
        <taxon>Anguilliformes</taxon>
        <taxon>Anguillidae</taxon>
        <taxon>Anguilla</taxon>
    </lineage>
</organism>
<reference evidence="1" key="1">
    <citation type="submission" date="2014-11" db="EMBL/GenBank/DDBJ databases">
        <authorList>
            <person name="Amaro Gonzalez C."/>
        </authorList>
    </citation>
    <scope>NUCLEOTIDE SEQUENCE</scope>
</reference>
<name>A0A0E9WHV8_ANGAN</name>
<reference evidence="1" key="2">
    <citation type="journal article" date="2015" name="Fish Shellfish Immunol.">
        <title>Early steps in the European eel (Anguilla anguilla)-Vibrio vulnificus interaction in the gills: Role of the RtxA13 toxin.</title>
        <authorList>
            <person name="Callol A."/>
            <person name="Pajuelo D."/>
            <person name="Ebbesson L."/>
            <person name="Teles M."/>
            <person name="MacKenzie S."/>
            <person name="Amaro C."/>
        </authorList>
    </citation>
    <scope>NUCLEOTIDE SEQUENCE</scope>
</reference>
<evidence type="ECO:0000313" key="1">
    <source>
        <dbReference type="EMBL" id="JAH89856.1"/>
    </source>
</evidence>
<dbReference type="AlphaFoldDB" id="A0A0E9WHV8"/>
<dbReference type="EMBL" id="GBXM01018721">
    <property type="protein sequence ID" value="JAH89856.1"/>
    <property type="molecule type" value="Transcribed_RNA"/>
</dbReference>
<accession>A0A0E9WHV8</accession>
<sequence>MYICTHAPTHTHTPRRLDFKRQKELLGKHDQCDNVELILTVISPTKGNDGGAVT</sequence>
<proteinExistence type="predicted"/>
<protein>
    <submittedName>
        <fullName evidence="1">Uncharacterized protein</fullName>
    </submittedName>
</protein>